<organism evidence="1 2">
    <name type="scientific">Bifidobacterium longum subsp. longum</name>
    <dbReference type="NCBI Taxonomy" id="1679"/>
    <lineage>
        <taxon>Bacteria</taxon>
        <taxon>Bacillati</taxon>
        <taxon>Actinomycetota</taxon>
        <taxon>Actinomycetes</taxon>
        <taxon>Bifidobacteriales</taxon>
        <taxon>Bifidobacteriaceae</taxon>
        <taxon>Bifidobacterium</taxon>
    </lineage>
</organism>
<dbReference type="EMBL" id="SHSP01000009">
    <property type="protein sequence ID" value="TCF32484.1"/>
    <property type="molecule type" value="Genomic_DNA"/>
</dbReference>
<protein>
    <submittedName>
        <fullName evidence="1">Uncharacterized protein</fullName>
    </submittedName>
</protein>
<name>A0A4R0UJ76_BIFLL</name>
<evidence type="ECO:0000313" key="1">
    <source>
        <dbReference type="EMBL" id="TCF32484.1"/>
    </source>
</evidence>
<comment type="caution">
    <text evidence="1">The sequence shown here is derived from an EMBL/GenBank/DDBJ whole genome shotgun (WGS) entry which is preliminary data.</text>
</comment>
<gene>
    <name evidence="1" type="ORF">MCC10096_0899</name>
</gene>
<accession>A0A4R0UJ76</accession>
<evidence type="ECO:0000313" key="2">
    <source>
        <dbReference type="Proteomes" id="UP000292932"/>
    </source>
</evidence>
<dbReference type="Proteomes" id="UP000292932">
    <property type="component" value="Unassembled WGS sequence"/>
</dbReference>
<dbReference type="RefSeq" id="WP_131207493.1">
    <property type="nucleotide sequence ID" value="NZ_CP062947.1"/>
</dbReference>
<sequence length="444" mass="50008">MGYVDEGYEELYSDINRLGRGPQESYEALCSKSDSEVLDLFWDMYLSIREPKVQPSLFSFSPSQSLSGGRFPCADINCRLRNAQRLCNFSVMYADNVFVPFPLNDLLKEAESNSSLDRNLFLDALILIKMYEPLVRAGLLYFQPDLVTTCPSCTVHLNQIQQTFQNRFESIGSPVIQSVLNSLQVYVMKEGEEVYLKILPCPELGIQESSFIHFRYEVPSVVLSALNKDGIGASLDFESMREIGLAQQIFQEINDDLSMYNEQNIEAQCSYLTDRPSDLTVLKGMSDSVSFEDISHYRILSQLTHSIPYLANISTEKILKLRKEEGDAFDNYRSSITKAMKSVKLVTANDYRDFYRDEIQCGINNIQHAVKNAKNTYMSDALLMAGSICISVAQLGIPPELAPVASLASGALGAATVTDIIRKHRENINGTKAMGYYFLWKLNE</sequence>
<proteinExistence type="predicted"/>
<reference evidence="1 2" key="1">
    <citation type="journal article" date="2018" name="Sci. Rep.">
        <title>Genomic diversity and distribution of Bifidobacterium longum subsp. longum across the human lifespan.</title>
        <authorList>
            <person name="Odamaki T."/>
            <person name="Bottacini F."/>
            <person name="Kato K."/>
            <person name="Mitsuyama E."/>
            <person name="Yoshida K."/>
            <person name="Horigome A."/>
            <person name="Xiao J.Z."/>
            <person name="van Sinderen D."/>
        </authorList>
    </citation>
    <scope>NUCLEOTIDE SEQUENCE [LARGE SCALE GENOMIC DNA]</scope>
    <source>
        <strain evidence="1 2">MCC10096</strain>
    </source>
</reference>
<dbReference type="AlphaFoldDB" id="A0A4R0UJ76"/>